<dbReference type="GO" id="GO:0004523">
    <property type="term" value="F:RNA-DNA hybrid ribonuclease activity"/>
    <property type="evidence" value="ECO:0007669"/>
    <property type="project" value="InterPro"/>
</dbReference>
<evidence type="ECO:0000259" key="1">
    <source>
        <dbReference type="Pfam" id="PF13456"/>
    </source>
</evidence>
<reference evidence="2" key="2">
    <citation type="submission" date="2020-07" db="EMBL/GenBank/DDBJ databases">
        <authorList>
            <person name="Vera ALvarez R."/>
            <person name="Arias-Moreno D.M."/>
            <person name="Jimenez-Jacinto V."/>
            <person name="Jimenez-Bremont J.F."/>
            <person name="Swaminathan K."/>
            <person name="Moose S.P."/>
            <person name="Guerrero-Gonzalez M.L."/>
            <person name="Marino-Ramirez L."/>
            <person name="Landsman D."/>
            <person name="Rodriguez-Kessler M."/>
            <person name="Delgado-Sanchez P."/>
        </authorList>
    </citation>
    <scope>NUCLEOTIDE SEQUENCE</scope>
    <source>
        <tissue evidence="2">Cladode</tissue>
    </source>
</reference>
<evidence type="ECO:0000313" key="2">
    <source>
        <dbReference type="EMBL" id="MBA4646393.1"/>
    </source>
</evidence>
<dbReference type="InterPro" id="IPR012337">
    <property type="entry name" value="RNaseH-like_sf"/>
</dbReference>
<dbReference type="CDD" id="cd06222">
    <property type="entry name" value="RNase_H_like"/>
    <property type="match status" value="1"/>
</dbReference>
<proteinExistence type="predicted"/>
<dbReference type="SUPFAM" id="SSF53098">
    <property type="entry name" value="Ribonuclease H-like"/>
    <property type="match status" value="1"/>
</dbReference>
<dbReference type="PANTHER" id="PTHR47723:SF23">
    <property type="entry name" value="REVERSE TRANSCRIPTASE-LIKE PROTEIN"/>
    <property type="match status" value="1"/>
</dbReference>
<dbReference type="AlphaFoldDB" id="A0A7C8ZNI5"/>
<reference evidence="2" key="1">
    <citation type="journal article" date="2013" name="J. Plant Res.">
        <title>Effect of fungi and light on seed germination of three Opuntia species from semiarid lands of central Mexico.</title>
        <authorList>
            <person name="Delgado-Sanchez P."/>
            <person name="Jimenez-Bremont J.F."/>
            <person name="Guerrero-Gonzalez Mde L."/>
            <person name="Flores J."/>
        </authorList>
    </citation>
    <scope>NUCLEOTIDE SEQUENCE</scope>
    <source>
        <tissue evidence="2">Cladode</tissue>
    </source>
</reference>
<sequence length="141" mass="15989">MILRDWRGDIIAMGASNYSTASAVMAESRSLRDGLQAALRIGVSQLQVEGDNMVVIGAFNNKIQVPWQIKNIIQDIHLLVQQIRQVWVSHIYREANMAKDWLSRFGHSFTGSWSATKCDNPILRQIVKDDRIGRTLVRRGV</sequence>
<name>A0A7C8ZNI5_OPUST</name>
<accession>A0A7C8ZNI5</accession>
<dbReference type="InterPro" id="IPR002156">
    <property type="entry name" value="RNaseH_domain"/>
</dbReference>
<dbReference type="InterPro" id="IPR053151">
    <property type="entry name" value="RNase_H-like"/>
</dbReference>
<dbReference type="Gene3D" id="3.30.420.10">
    <property type="entry name" value="Ribonuclease H-like superfamily/Ribonuclease H"/>
    <property type="match status" value="1"/>
</dbReference>
<dbReference type="Pfam" id="PF13456">
    <property type="entry name" value="RVT_3"/>
    <property type="match status" value="1"/>
</dbReference>
<feature type="domain" description="RNase H type-1" evidence="1">
    <location>
        <begin position="1"/>
        <end position="104"/>
    </location>
</feature>
<dbReference type="GO" id="GO:0003676">
    <property type="term" value="F:nucleic acid binding"/>
    <property type="evidence" value="ECO:0007669"/>
    <property type="project" value="InterPro"/>
</dbReference>
<dbReference type="InterPro" id="IPR036397">
    <property type="entry name" value="RNaseH_sf"/>
</dbReference>
<organism evidence="2">
    <name type="scientific">Opuntia streptacantha</name>
    <name type="common">Prickly pear cactus</name>
    <name type="synonym">Opuntia cardona</name>
    <dbReference type="NCBI Taxonomy" id="393608"/>
    <lineage>
        <taxon>Eukaryota</taxon>
        <taxon>Viridiplantae</taxon>
        <taxon>Streptophyta</taxon>
        <taxon>Embryophyta</taxon>
        <taxon>Tracheophyta</taxon>
        <taxon>Spermatophyta</taxon>
        <taxon>Magnoliopsida</taxon>
        <taxon>eudicotyledons</taxon>
        <taxon>Gunneridae</taxon>
        <taxon>Pentapetalae</taxon>
        <taxon>Caryophyllales</taxon>
        <taxon>Cactineae</taxon>
        <taxon>Cactaceae</taxon>
        <taxon>Opuntioideae</taxon>
        <taxon>Opuntia</taxon>
    </lineage>
</organism>
<dbReference type="EMBL" id="GISG01145999">
    <property type="protein sequence ID" value="MBA4646393.1"/>
    <property type="molecule type" value="Transcribed_RNA"/>
</dbReference>
<protein>
    <recommendedName>
        <fullName evidence="1">RNase H type-1 domain-containing protein</fullName>
    </recommendedName>
</protein>
<dbReference type="PANTHER" id="PTHR47723">
    <property type="entry name" value="OS05G0353850 PROTEIN"/>
    <property type="match status" value="1"/>
</dbReference>
<dbReference type="InterPro" id="IPR044730">
    <property type="entry name" value="RNase_H-like_dom_plant"/>
</dbReference>